<keyword evidence="2" id="KW-1185">Reference proteome</keyword>
<dbReference type="Proteomes" id="UP001239111">
    <property type="component" value="Chromosome 1"/>
</dbReference>
<reference evidence="1" key="1">
    <citation type="submission" date="2023-04" db="EMBL/GenBank/DDBJ databases">
        <title>A chromosome-level genome assembly of the parasitoid wasp Eretmocerus hayati.</title>
        <authorList>
            <person name="Zhong Y."/>
            <person name="Liu S."/>
            <person name="Liu Y."/>
        </authorList>
    </citation>
    <scope>NUCLEOTIDE SEQUENCE</scope>
    <source>
        <strain evidence="1">ZJU_SS_LIU_2023</strain>
    </source>
</reference>
<name>A0ACC2PH07_9HYME</name>
<accession>A0ACC2PH07</accession>
<protein>
    <submittedName>
        <fullName evidence="1">Uncharacterized protein</fullName>
    </submittedName>
</protein>
<dbReference type="EMBL" id="CM056741">
    <property type="protein sequence ID" value="KAJ8682731.1"/>
    <property type="molecule type" value="Genomic_DNA"/>
</dbReference>
<gene>
    <name evidence="1" type="ORF">QAD02_018523</name>
</gene>
<evidence type="ECO:0000313" key="2">
    <source>
        <dbReference type="Proteomes" id="UP001239111"/>
    </source>
</evidence>
<comment type="caution">
    <text evidence="1">The sequence shown here is derived from an EMBL/GenBank/DDBJ whole genome shotgun (WGS) entry which is preliminary data.</text>
</comment>
<evidence type="ECO:0000313" key="1">
    <source>
        <dbReference type="EMBL" id="KAJ8682731.1"/>
    </source>
</evidence>
<sequence length="240" mass="27117">MTQQQTDLLNIYIKQVYYERTMQWVASDGRTEDGLWLDMANSLSSIGRNSTKSFSVNDWKKMGAELTAELDQGASTSQESRNSIEVSQSYDEVLVDDCKSNTQEYLPSTPPTCGLKLVAGENMMLAKDSNTVMVKQEKYKAACHGSSSYTGVSKVPEKKLMLARGRNSVKVEQEVCEAASRPNRSYTGVSKKVGGQRMMEHQPLLSYDKIKPIFAEVLAEVGLHFQRMNHIFFLNKYRWI</sequence>
<organism evidence="1 2">
    <name type="scientific">Eretmocerus hayati</name>
    <dbReference type="NCBI Taxonomy" id="131215"/>
    <lineage>
        <taxon>Eukaryota</taxon>
        <taxon>Metazoa</taxon>
        <taxon>Ecdysozoa</taxon>
        <taxon>Arthropoda</taxon>
        <taxon>Hexapoda</taxon>
        <taxon>Insecta</taxon>
        <taxon>Pterygota</taxon>
        <taxon>Neoptera</taxon>
        <taxon>Endopterygota</taxon>
        <taxon>Hymenoptera</taxon>
        <taxon>Apocrita</taxon>
        <taxon>Proctotrupomorpha</taxon>
        <taxon>Chalcidoidea</taxon>
        <taxon>Aphelinidae</taxon>
        <taxon>Aphelininae</taxon>
        <taxon>Eretmocerus</taxon>
    </lineage>
</organism>
<proteinExistence type="predicted"/>